<protein>
    <submittedName>
        <fullName evidence="8">3-isopropylmalate dehydratase large subunit</fullName>
    </submittedName>
</protein>
<dbReference type="PANTHER" id="PTHR43822">
    <property type="entry name" value="HOMOACONITASE, MITOCHONDRIAL-RELATED"/>
    <property type="match status" value="1"/>
</dbReference>
<dbReference type="PANTHER" id="PTHR43822:SF2">
    <property type="entry name" value="HOMOACONITASE, MITOCHONDRIAL"/>
    <property type="match status" value="1"/>
</dbReference>
<feature type="domain" description="Aconitase/3-isopropylmalate dehydratase large subunit alpha/beta/alpha" evidence="7">
    <location>
        <begin position="25"/>
        <end position="290"/>
    </location>
</feature>
<dbReference type="NCBIfam" id="NF001614">
    <property type="entry name" value="PRK00402.1"/>
    <property type="match status" value="1"/>
</dbReference>
<dbReference type="InterPro" id="IPR050067">
    <property type="entry name" value="IPM_dehydratase_rel_enz"/>
</dbReference>
<dbReference type="InterPro" id="IPR006251">
    <property type="entry name" value="Homoacnase/IPMdehydase_lsu"/>
</dbReference>
<evidence type="ECO:0000259" key="7">
    <source>
        <dbReference type="Pfam" id="PF00330"/>
    </source>
</evidence>
<proteinExistence type="predicted"/>
<evidence type="ECO:0000256" key="4">
    <source>
        <dbReference type="ARBA" id="ARBA00023004"/>
    </source>
</evidence>
<dbReference type="SUPFAM" id="SSF53732">
    <property type="entry name" value="Aconitase iron-sulfur domain"/>
    <property type="match status" value="1"/>
</dbReference>
<dbReference type="Pfam" id="PF00330">
    <property type="entry name" value="Aconitase"/>
    <property type="match status" value="2"/>
</dbReference>
<dbReference type="Proteomes" id="UP000648722">
    <property type="component" value="Unassembled WGS sequence"/>
</dbReference>
<evidence type="ECO:0000313" key="9">
    <source>
        <dbReference type="Proteomes" id="UP000648722"/>
    </source>
</evidence>
<comment type="caution">
    <text evidence="8">The sequence shown here is derived from an EMBL/GenBank/DDBJ whole genome shotgun (WGS) entry which is preliminary data.</text>
</comment>
<keyword evidence="3" id="KW-0479">Metal-binding</keyword>
<organism evidence="8 9">
    <name type="scientific">Glycocaulis albus</name>
    <dbReference type="NCBI Taxonomy" id="1382801"/>
    <lineage>
        <taxon>Bacteria</taxon>
        <taxon>Pseudomonadati</taxon>
        <taxon>Pseudomonadota</taxon>
        <taxon>Alphaproteobacteria</taxon>
        <taxon>Maricaulales</taxon>
        <taxon>Maricaulaceae</taxon>
        <taxon>Glycocaulis</taxon>
    </lineage>
</organism>
<dbReference type="InterPro" id="IPR001030">
    <property type="entry name" value="Acoase/IPM_deHydtase_lsu_aba"/>
</dbReference>
<evidence type="ECO:0000256" key="1">
    <source>
        <dbReference type="ARBA" id="ARBA00011271"/>
    </source>
</evidence>
<feature type="domain" description="Aconitase/3-isopropylmalate dehydratase large subunit alpha/beta/alpha" evidence="7">
    <location>
        <begin position="292"/>
        <end position="415"/>
    </location>
</feature>
<keyword evidence="4" id="KW-0408">Iron</keyword>
<keyword evidence="6" id="KW-0456">Lyase</keyword>
<dbReference type="NCBIfam" id="TIGR01343">
    <property type="entry name" value="hacA_fam"/>
    <property type="match status" value="1"/>
</dbReference>
<comment type="subunit">
    <text evidence="1">Heterodimer of LeuC and LeuD.</text>
</comment>
<dbReference type="InterPro" id="IPR015931">
    <property type="entry name" value="Acnase/IPM_dHydase_lsu_aba_1/3"/>
</dbReference>
<keyword evidence="2" id="KW-0004">4Fe-4S</keyword>
<evidence type="ECO:0000313" key="8">
    <source>
        <dbReference type="EMBL" id="GGH03915.1"/>
    </source>
</evidence>
<dbReference type="Gene3D" id="3.30.499.10">
    <property type="entry name" value="Aconitase, domain 3"/>
    <property type="match status" value="2"/>
</dbReference>
<dbReference type="InterPro" id="IPR036008">
    <property type="entry name" value="Aconitase_4Fe-4S_dom"/>
</dbReference>
<dbReference type="PRINTS" id="PR00415">
    <property type="entry name" value="ACONITASE"/>
</dbReference>
<keyword evidence="5" id="KW-0411">Iron-sulfur</keyword>
<dbReference type="InterPro" id="IPR011826">
    <property type="entry name" value="HAcnase/IPMdehydase_lsu_prok"/>
</dbReference>
<keyword evidence="9" id="KW-1185">Reference proteome</keyword>
<dbReference type="EMBL" id="BMFS01000009">
    <property type="protein sequence ID" value="GGH03915.1"/>
    <property type="molecule type" value="Genomic_DNA"/>
</dbReference>
<sequence>MARGMTLVEKIIARAADRKSVRAGEIVTVGIDLAFAHDSSGPRRWAPMLEELGVGLWDPDRVAIVSDHYVPAVDAESAAILKFTRDFAAAHGVKNFFDMVGICHLVLPEHGLIRPGAVIAGGDSHTPMAGAFGTYAAGYGATDMAAIVATGRTWVSVPETIRVEWRGAFADGVAAKDVMLFLCKELGLDNAFNAVEYAGPTVEAMGMAERMVLCNMAAELGCETGVVAPDGVTFDYLREIGAPVEDEAAALALASDADARYATRHTFDAGALEPQIAAPHSPDRTLPVSGHQGVKIDQAYIGACVGAKIEDLRMAARVLKGRRVAPGTRLLIAPASARTTQEASADGTLHTLTEAGAILLPSGCGACAGMGAGLLAEGETCISSTNRNFKGRMGAKSANVYLGSPYSVAAAAVAGHITDPRPMLEGTAP</sequence>
<reference evidence="9" key="1">
    <citation type="journal article" date="2019" name="Int. J. Syst. Evol. Microbiol.">
        <title>The Global Catalogue of Microorganisms (GCM) 10K type strain sequencing project: providing services to taxonomists for standard genome sequencing and annotation.</title>
        <authorList>
            <consortium name="The Broad Institute Genomics Platform"/>
            <consortium name="The Broad Institute Genome Sequencing Center for Infectious Disease"/>
            <person name="Wu L."/>
            <person name="Ma J."/>
        </authorList>
    </citation>
    <scope>NUCLEOTIDE SEQUENCE [LARGE SCALE GENOMIC DNA]</scope>
    <source>
        <strain evidence="9">CGMCC 1.12766</strain>
    </source>
</reference>
<accession>A0ABQ1XUW4</accession>
<evidence type="ECO:0000256" key="3">
    <source>
        <dbReference type="ARBA" id="ARBA00022723"/>
    </source>
</evidence>
<gene>
    <name evidence="8" type="ORF">GCM10007420_20370</name>
</gene>
<evidence type="ECO:0000256" key="6">
    <source>
        <dbReference type="ARBA" id="ARBA00023239"/>
    </source>
</evidence>
<evidence type="ECO:0000256" key="2">
    <source>
        <dbReference type="ARBA" id="ARBA00022485"/>
    </source>
</evidence>
<dbReference type="NCBIfam" id="TIGR02086">
    <property type="entry name" value="IPMI_arch"/>
    <property type="match status" value="1"/>
</dbReference>
<evidence type="ECO:0000256" key="5">
    <source>
        <dbReference type="ARBA" id="ARBA00023014"/>
    </source>
</evidence>
<name>A0ABQ1XUW4_9PROT</name>